<proteinExistence type="inferred from homology"/>
<keyword evidence="2 6" id="KW-0813">Transport</keyword>
<dbReference type="GO" id="GO:0005315">
    <property type="term" value="F:phosphate transmembrane transporter activity"/>
    <property type="evidence" value="ECO:0007669"/>
    <property type="project" value="InterPro"/>
</dbReference>
<evidence type="ECO:0000256" key="7">
    <source>
        <dbReference type="SAM" id="MobiDB-lite"/>
    </source>
</evidence>
<keyword evidence="6" id="KW-0592">Phosphate transport</keyword>
<feature type="transmembrane region" description="Helical" evidence="6">
    <location>
        <begin position="335"/>
        <end position="355"/>
    </location>
</feature>
<feature type="transmembrane region" description="Helical" evidence="6">
    <location>
        <begin position="221"/>
        <end position="240"/>
    </location>
</feature>
<evidence type="ECO:0000256" key="6">
    <source>
        <dbReference type="RuleBase" id="RU363058"/>
    </source>
</evidence>
<dbReference type="AlphaFoldDB" id="A0A852ST46"/>
<feature type="transmembrane region" description="Helical" evidence="6">
    <location>
        <begin position="110"/>
        <end position="131"/>
    </location>
</feature>
<reference evidence="8 9" key="1">
    <citation type="submission" date="2020-07" db="EMBL/GenBank/DDBJ databases">
        <title>Sequencing the genomes of 1000 actinobacteria strains.</title>
        <authorList>
            <person name="Klenk H.-P."/>
        </authorList>
    </citation>
    <scope>NUCLEOTIDE SEQUENCE [LARGE SCALE GENOMIC DNA]</scope>
    <source>
        <strain evidence="8 9">DSM 26474</strain>
    </source>
</reference>
<dbReference type="Proteomes" id="UP000549913">
    <property type="component" value="Unassembled WGS sequence"/>
</dbReference>
<dbReference type="RefSeq" id="WP_179548844.1">
    <property type="nucleotide sequence ID" value="NZ_BSEW01000002.1"/>
</dbReference>
<comment type="caution">
    <text evidence="8">The sequence shown here is derived from an EMBL/GenBank/DDBJ whole genome shotgun (WGS) entry which is preliminary data.</text>
</comment>
<feature type="transmembrane region" description="Helical" evidence="6">
    <location>
        <begin position="83"/>
        <end position="104"/>
    </location>
</feature>
<feature type="region of interest" description="Disordered" evidence="7">
    <location>
        <begin position="363"/>
        <end position="391"/>
    </location>
</feature>
<evidence type="ECO:0000256" key="2">
    <source>
        <dbReference type="ARBA" id="ARBA00022448"/>
    </source>
</evidence>
<keyword evidence="4 6" id="KW-1133">Transmembrane helix</keyword>
<organism evidence="8 9">
    <name type="scientific">Herbiconiux flava</name>
    <dbReference type="NCBI Taxonomy" id="881268"/>
    <lineage>
        <taxon>Bacteria</taxon>
        <taxon>Bacillati</taxon>
        <taxon>Actinomycetota</taxon>
        <taxon>Actinomycetes</taxon>
        <taxon>Micrococcales</taxon>
        <taxon>Microbacteriaceae</taxon>
        <taxon>Herbiconiux</taxon>
    </lineage>
</organism>
<feature type="compositionally biased region" description="Low complexity" evidence="7">
    <location>
        <begin position="373"/>
        <end position="385"/>
    </location>
</feature>
<dbReference type="GO" id="GO:0016020">
    <property type="term" value="C:membrane"/>
    <property type="evidence" value="ECO:0007669"/>
    <property type="project" value="UniProtKB-SubCell"/>
</dbReference>
<protein>
    <recommendedName>
        <fullName evidence="6">Phosphate transporter</fullName>
    </recommendedName>
</protein>
<dbReference type="EMBL" id="JACCBM010000001">
    <property type="protein sequence ID" value="NYD72017.1"/>
    <property type="molecule type" value="Genomic_DNA"/>
</dbReference>
<dbReference type="PANTHER" id="PTHR11101:SF54">
    <property type="entry name" value="LOW-AFFINITY INORGANIC PHOSPHATE TRANSPORTER-RELATED"/>
    <property type="match status" value="1"/>
</dbReference>
<name>A0A852ST46_9MICO</name>
<keyword evidence="9" id="KW-1185">Reference proteome</keyword>
<comment type="similarity">
    <text evidence="6">Belongs to the inorganic phosphate transporter (PiT) (TC 2.A.20) family.</text>
</comment>
<comment type="subcellular location">
    <subcellularLocation>
        <location evidence="1 6">Membrane</location>
        <topology evidence="1 6">Multi-pass membrane protein</topology>
    </subcellularLocation>
</comment>
<evidence type="ECO:0000313" key="8">
    <source>
        <dbReference type="EMBL" id="NYD72017.1"/>
    </source>
</evidence>
<accession>A0A852ST46</accession>
<dbReference type="GO" id="GO:0035435">
    <property type="term" value="P:phosphate ion transmembrane transport"/>
    <property type="evidence" value="ECO:0007669"/>
    <property type="project" value="TreeGrafter"/>
</dbReference>
<evidence type="ECO:0000256" key="1">
    <source>
        <dbReference type="ARBA" id="ARBA00004141"/>
    </source>
</evidence>
<keyword evidence="5 6" id="KW-0472">Membrane</keyword>
<evidence type="ECO:0000256" key="4">
    <source>
        <dbReference type="ARBA" id="ARBA00022989"/>
    </source>
</evidence>
<dbReference type="InterPro" id="IPR001204">
    <property type="entry name" value="Phos_transporter"/>
</dbReference>
<sequence>MDALVPVLLVIVVALVFDFTNGFHDTANAMATSVATGALKPKVAVTISAVLNLVGAFLSTEVAKTISGGIINEGDNGLEITPIMIFAGLVGAVLWNLTTWYLGLPSSSTHALFGGLIGAAVIGAGFGAVNFSVVLTNVVVPALLSPLVAGVVALVATFAAYRLTKQATARGSDTGFRHGQTVSASLVSLAHGTNDAQKTMGVITLTLIAAGYQDSGSGPQFWVIAGCGLAIALGTYLGGWRIMRTVGKRITDIQAPQGFAAETSSAATILVSSHLGFALSTTQVTSGAVVGAGLGRKLASVHWGVVGRIAIAWTVTLPAAALVGGLAAWAASSSVLGLGIVIVLALAAGVTLYLLSRRHPVTHDTVNDEPEPATAGARAGAVGAGDQEGAR</sequence>
<evidence type="ECO:0000313" key="9">
    <source>
        <dbReference type="Proteomes" id="UP000549913"/>
    </source>
</evidence>
<feature type="transmembrane region" description="Helical" evidence="6">
    <location>
        <begin position="305"/>
        <end position="329"/>
    </location>
</feature>
<feature type="transmembrane region" description="Helical" evidence="6">
    <location>
        <begin position="138"/>
        <end position="161"/>
    </location>
</feature>
<evidence type="ECO:0000256" key="5">
    <source>
        <dbReference type="ARBA" id="ARBA00023136"/>
    </source>
</evidence>
<gene>
    <name evidence="8" type="ORF">BJ984_003175</name>
</gene>
<keyword evidence="3 6" id="KW-0812">Transmembrane</keyword>
<dbReference type="PANTHER" id="PTHR11101">
    <property type="entry name" value="PHOSPHATE TRANSPORTER"/>
    <property type="match status" value="1"/>
</dbReference>
<dbReference type="Pfam" id="PF01384">
    <property type="entry name" value="PHO4"/>
    <property type="match status" value="2"/>
</dbReference>
<evidence type="ECO:0000256" key="3">
    <source>
        <dbReference type="ARBA" id="ARBA00022692"/>
    </source>
</evidence>